<dbReference type="InterPro" id="IPR038718">
    <property type="entry name" value="SNF2-like_sf"/>
</dbReference>
<dbReference type="InterPro" id="IPR049730">
    <property type="entry name" value="SNF2/RAD54-like_C"/>
</dbReference>
<dbReference type="Proteomes" id="UP001310890">
    <property type="component" value="Unassembled WGS sequence"/>
</dbReference>
<evidence type="ECO:0000256" key="1">
    <source>
        <dbReference type="ARBA" id="ARBA00022741"/>
    </source>
</evidence>
<dbReference type="GO" id="GO:0008094">
    <property type="term" value="F:ATP-dependent activity, acting on DNA"/>
    <property type="evidence" value="ECO:0007669"/>
    <property type="project" value="TreeGrafter"/>
</dbReference>
<feature type="region of interest" description="Disordered" evidence="5">
    <location>
        <begin position="15"/>
        <end position="70"/>
    </location>
</feature>
<dbReference type="PROSITE" id="PS51194">
    <property type="entry name" value="HELICASE_CTER"/>
    <property type="match status" value="1"/>
</dbReference>
<dbReference type="Gene3D" id="3.40.50.300">
    <property type="entry name" value="P-loop containing nucleotide triphosphate hydrolases"/>
    <property type="match status" value="1"/>
</dbReference>
<dbReference type="InterPro" id="IPR001650">
    <property type="entry name" value="Helicase_C-like"/>
</dbReference>
<feature type="region of interest" description="Disordered" evidence="5">
    <location>
        <begin position="438"/>
        <end position="461"/>
    </location>
</feature>
<dbReference type="GO" id="GO:0016787">
    <property type="term" value="F:hydrolase activity"/>
    <property type="evidence" value="ECO:0007669"/>
    <property type="project" value="UniProtKB-KW"/>
</dbReference>
<dbReference type="GO" id="GO:0005634">
    <property type="term" value="C:nucleus"/>
    <property type="evidence" value="ECO:0007669"/>
    <property type="project" value="TreeGrafter"/>
</dbReference>
<keyword evidence="3" id="KW-0067">ATP-binding</keyword>
<evidence type="ECO:0000256" key="4">
    <source>
        <dbReference type="SAM" id="Coils"/>
    </source>
</evidence>
<dbReference type="SUPFAM" id="SSF52540">
    <property type="entry name" value="P-loop containing nucleoside triphosphate hydrolases"/>
    <property type="match status" value="2"/>
</dbReference>
<dbReference type="CDD" id="cd18793">
    <property type="entry name" value="SF2_C_SNF"/>
    <property type="match status" value="1"/>
</dbReference>
<organism evidence="8 9">
    <name type="scientific">Meristemomyces frigidus</name>
    <dbReference type="NCBI Taxonomy" id="1508187"/>
    <lineage>
        <taxon>Eukaryota</taxon>
        <taxon>Fungi</taxon>
        <taxon>Dikarya</taxon>
        <taxon>Ascomycota</taxon>
        <taxon>Pezizomycotina</taxon>
        <taxon>Dothideomycetes</taxon>
        <taxon>Dothideomycetidae</taxon>
        <taxon>Mycosphaerellales</taxon>
        <taxon>Teratosphaeriaceae</taxon>
        <taxon>Meristemomyces</taxon>
    </lineage>
</organism>
<dbReference type="EMBL" id="JAVRRL010000031">
    <property type="protein sequence ID" value="KAK5112333.1"/>
    <property type="molecule type" value="Genomic_DNA"/>
</dbReference>
<dbReference type="SMART" id="SM00490">
    <property type="entry name" value="HELICc"/>
    <property type="match status" value="1"/>
</dbReference>
<dbReference type="GO" id="GO:0005524">
    <property type="term" value="F:ATP binding"/>
    <property type="evidence" value="ECO:0007669"/>
    <property type="project" value="UniProtKB-KW"/>
</dbReference>
<keyword evidence="2" id="KW-0378">Hydrolase</keyword>
<dbReference type="InterPro" id="IPR050628">
    <property type="entry name" value="SNF2_RAD54_helicase_TF"/>
</dbReference>
<evidence type="ECO:0000256" key="3">
    <source>
        <dbReference type="ARBA" id="ARBA00022840"/>
    </source>
</evidence>
<evidence type="ECO:0000259" key="6">
    <source>
        <dbReference type="PROSITE" id="PS51192"/>
    </source>
</evidence>
<comment type="caution">
    <text evidence="8">The sequence shown here is derived from an EMBL/GenBank/DDBJ whole genome shotgun (WGS) entry which is preliminary data.</text>
</comment>
<sequence length="1187" mass="133637">MNSFNFRKLGIFNPLLGGSADSQPSMQPQSPPQTDYGEAGQYQPTAPPISEFVNPQHLHYNPTANTQHAGIQHAERAHLPDANNFHQPPQYHALPSTAQYLPQMQDLTYLGPTQSRKPARPSTPPSAALSAAQHTSPTTPRWDPKTLLGGQAVNGVAPMGNLNSRTSGQGSRSTSEEAQEVGMSHFMNNIYRTTNRDQVPHQRKRKIDANPEEEPEGSPESKKAKSTFSGASSNGLLGKHLKEEREKQAAVSGPATGPIDLTLDDDEPVVTGEKTLTTQAHDDNEVCMGVVETKAMLSRIPNYSAKQKDVLGKDTWPVTRLDYRRKKSQDNKIELLDRTGGKVVGTIEIRLASALCPILDGPVKLRLKVHLRQWKRKNGSHIGQHVSENADILVLLYAPRKHTQRISVFLSQKGIYLGTPAKAGVNDNSEVEVPGMRTAGYGSSGGRPQTHVSVKGRTEEEMRREAETMFEKVKHDDLPRRMADAKLINKTLMDHQQQALHFMLCLETNTPLNEGDEEAFSLWKPNVNHRGDRTWVHVITDQEVDKRPNPFKGGILADMMGLGKTLSILSLVAETRREASVFGRAAAPASSHTERNAQTTLIVCPKSVLSNWKEQIDMYFLPKRCTYYMYHGAKRNRDLDSLADYDIVMTTYDTAAADFKSKTGALHAINWFRVVLDEAHTIRNQDTFNSKACIALSADRRWAVTGTPIQNTMNDLAALVKFLRVEPFSDTHSWNQYILAPLRAGNSDAVAHLRLLVDGITLRRMKDKIAFKARHEKDITIDLPAEERRIYERIASQSNQQMNLMTGGNTHKMKGKSYAHMLRLIDRMRRFCAHGLDMFSDEDRKEIEEGMNADNAIDIIDLGDDPALEEFKFITDKSALEQLQLASESSTDQCERCGDSLIGGQDDAEYDSDEDGTPDGKKDLIGHLTPCFHFLCTKCKPIYIQQAQSSMTTDQRHGCPLCQAYVRFGFFDYYRSKLQEYIEDKRMSIKKRRERAANRLENYEKPSVKVQHLIDDLRNHELETDLLPDGEPPIRSVVFSQWTTYLDLIEVALVEAGICFVRLDGTMTISQRTSVLKQFKTSPLVSVILVSIKAGGQGLNLTSANHVYMMEPQYNPGVEQQAIDRVHRLGQERDVYVNHFFINESIEQKIQLLQRRKQDLANLTLEKRLDKAEAARKRIEELRDLFR</sequence>
<feature type="region of interest" description="Disordered" evidence="5">
    <location>
        <begin position="192"/>
        <end position="266"/>
    </location>
</feature>
<feature type="region of interest" description="Disordered" evidence="5">
    <location>
        <begin position="110"/>
        <end position="179"/>
    </location>
</feature>
<feature type="domain" description="Helicase C-terminal" evidence="7">
    <location>
        <begin position="1009"/>
        <end position="1169"/>
    </location>
</feature>
<protein>
    <submittedName>
        <fullName evidence="8">Uncharacterized protein</fullName>
    </submittedName>
</protein>
<dbReference type="InterPro" id="IPR027417">
    <property type="entry name" value="P-loop_NTPase"/>
</dbReference>
<feature type="compositionally biased region" description="Low complexity" evidence="5">
    <location>
        <begin position="164"/>
        <end position="173"/>
    </location>
</feature>
<accession>A0AAN7TE29</accession>
<name>A0AAN7TE29_9PEZI</name>
<dbReference type="PANTHER" id="PTHR45626:SF52">
    <property type="entry name" value="SINGLE-STRANDED DNA-DEPENDENT ATPASE (EUROFUNG)"/>
    <property type="match status" value="1"/>
</dbReference>
<dbReference type="SMART" id="SM00487">
    <property type="entry name" value="DEXDc"/>
    <property type="match status" value="1"/>
</dbReference>
<dbReference type="PROSITE" id="PS51192">
    <property type="entry name" value="HELICASE_ATP_BIND_1"/>
    <property type="match status" value="1"/>
</dbReference>
<evidence type="ECO:0000256" key="2">
    <source>
        <dbReference type="ARBA" id="ARBA00022801"/>
    </source>
</evidence>
<dbReference type="Pfam" id="PF00271">
    <property type="entry name" value="Helicase_C"/>
    <property type="match status" value="1"/>
</dbReference>
<evidence type="ECO:0000313" key="8">
    <source>
        <dbReference type="EMBL" id="KAK5112333.1"/>
    </source>
</evidence>
<dbReference type="PANTHER" id="PTHR45626">
    <property type="entry name" value="TRANSCRIPTION TERMINATION FACTOR 2-RELATED"/>
    <property type="match status" value="1"/>
</dbReference>
<dbReference type="InterPro" id="IPR000330">
    <property type="entry name" value="SNF2_N"/>
</dbReference>
<proteinExistence type="predicted"/>
<evidence type="ECO:0000256" key="5">
    <source>
        <dbReference type="SAM" id="MobiDB-lite"/>
    </source>
</evidence>
<dbReference type="InterPro" id="IPR014001">
    <property type="entry name" value="Helicase_ATP-bd"/>
</dbReference>
<dbReference type="Pfam" id="PF00176">
    <property type="entry name" value="SNF2-rel_dom"/>
    <property type="match status" value="1"/>
</dbReference>
<keyword evidence="1" id="KW-0547">Nucleotide-binding</keyword>
<gene>
    <name evidence="8" type="ORF">LTR62_004296</name>
</gene>
<evidence type="ECO:0000259" key="7">
    <source>
        <dbReference type="PROSITE" id="PS51194"/>
    </source>
</evidence>
<reference evidence="8" key="1">
    <citation type="submission" date="2023-08" db="EMBL/GenBank/DDBJ databases">
        <title>Black Yeasts Isolated from many extreme environments.</title>
        <authorList>
            <person name="Coleine C."/>
            <person name="Stajich J.E."/>
            <person name="Selbmann L."/>
        </authorList>
    </citation>
    <scope>NUCLEOTIDE SEQUENCE</scope>
    <source>
        <strain evidence="8">CCFEE 5401</strain>
    </source>
</reference>
<keyword evidence="4" id="KW-0175">Coiled coil</keyword>
<evidence type="ECO:0000313" key="9">
    <source>
        <dbReference type="Proteomes" id="UP001310890"/>
    </source>
</evidence>
<feature type="domain" description="Helicase ATP-binding" evidence="6">
    <location>
        <begin position="545"/>
        <end position="726"/>
    </location>
</feature>
<dbReference type="Gene3D" id="3.40.50.10810">
    <property type="entry name" value="Tandem AAA-ATPase domain"/>
    <property type="match status" value="1"/>
</dbReference>
<dbReference type="AlphaFoldDB" id="A0AAN7TE29"/>
<feature type="coiled-coil region" evidence="4">
    <location>
        <begin position="1143"/>
        <end position="1185"/>
    </location>
</feature>
<dbReference type="GO" id="GO:0006281">
    <property type="term" value="P:DNA repair"/>
    <property type="evidence" value="ECO:0007669"/>
    <property type="project" value="TreeGrafter"/>
</dbReference>